<protein>
    <submittedName>
        <fullName evidence="1">Uncharacterized protein</fullName>
    </submittedName>
</protein>
<proteinExistence type="predicted"/>
<gene>
    <name evidence="1" type="ORF">LCGC14_3098940</name>
</gene>
<sequence length="212" mass="21791">MNNASGEWSSLNWVCAAGVCTIVGGATGVINETNPSNPIVGKKYILIIDATDVSVDSGNPRFLFGGINKSLLGEGLNTFILTVIGTNEFSLQKNGGAPLSISSVTIKEDMQSDVSSMVVHNKITTKDINVTDTITVVSLNIEQVPTVAPIADALRVVGARPSDSSNKGSSIVLIAGNGSGTEVGGDINLTSGSTQAGSDTGNIRIRQRAKSG</sequence>
<evidence type="ECO:0000313" key="1">
    <source>
        <dbReference type="EMBL" id="KKK53024.1"/>
    </source>
</evidence>
<accession>A0A0F8YFS7</accession>
<comment type="caution">
    <text evidence="1">The sequence shown here is derived from an EMBL/GenBank/DDBJ whole genome shotgun (WGS) entry which is preliminary data.</text>
</comment>
<dbReference type="AlphaFoldDB" id="A0A0F8YFS7"/>
<reference evidence="1" key="1">
    <citation type="journal article" date="2015" name="Nature">
        <title>Complex archaea that bridge the gap between prokaryotes and eukaryotes.</title>
        <authorList>
            <person name="Spang A."/>
            <person name="Saw J.H."/>
            <person name="Jorgensen S.L."/>
            <person name="Zaremba-Niedzwiedzka K."/>
            <person name="Martijn J."/>
            <person name="Lind A.E."/>
            <person name="van Eijk R."/>
            <person name="Schleper C."/>
            <person name="Guy L."/>
            <person name="Ettema T.J."/>
        </authorList>
    </citation>
    <scope>NUCLEOTIDE SEQUENCE</scope>
</reference>
<name>A0A0F8YFS7_9ZZZZ</name>
<dbReference type="EMBL" id="LAZR01066715">
    <property type="protein sequence ID" value="KKK53024.1"/>
    <property type="molecule type" value="Genomic_DNA"/>
</dbReference>
<organism evidence="1">
    <name type="scientific">marine sediment metagenome</name>
    <dbReference type="NCBI Taxonomy" id="412755"/>
    <lineage>
        <taxon>unclassified sequences</taxon>
        <taxon>metagenomes</taxon>
        <taxon>ecological metagenomes</taxon>
    </lineage>
</organism>